<dbReference type="AlphaFoldDB" id="A0A0C2FN65"/>
<gene>
    <name evidence="1" type="ORF">ANCDUO_19899</name>
</gene>
<name>A0A0C2FN65_9BILA</name>
<protein>
    <submittedName>
        <fullName evidence="1">Uncharacterized protein</fullName>
    </submittedName>
</protein>
<sequence>MVRHVWSCRFLRLFRDAIRSRVRPAAGLDPHGVHLPVADHQRQGTSRHRLLHRHDHHVQQVRVTDRETCAQVAQGTCMPRPAV</sequence>
<accession>A0A0C2FN65</accession>
<proteinExistence type="predicted"/>
<dbReference type="Proteomes" id="UP000054047">
    <property type="component" value="Unassembled WGS sequence"/>
</dbReference>
<organism evidence="1 2">
    <name type="scientific">Ancylostoma duodenale</name>
    <dbReference type="NCBI Taxonomy" id="51022"/>
    <lineage>
        <taxon>Eukaryota</taxon>
        <taxon>Metazoa</taxon>
        <taxon>Ecdysozoa</taxon>
        <taxon>Nematoda</taxon>
        <taxon>Chromadorea</taxon>
        <taxon>Rhabditida</taxon>
        <taxon>Rhabditina</taxon>
        <taxon>Rhabditomorpha</taxon>
        <taxon>Strongyloidea</taxon>
        <taxon>Ancylostomatidae</taxon>
        <taxon>Ancylostomatinae</taxon>
        <taxon>Ancylostoma</taxon>
    </lineage>
</organism>
<evidence type="ECO:0000313" key="2">
    <source>
        <dbReference type="Proteomes" id="UP000054047"/>
    </source>
</evidence>
<evidence type="ECO:0000313" key="1">
    <source>
        <dbReference type="EMBL" id="KIH50025.1"/>
    </source>
</evidence>
<reference evidence="1 2" key="1">
    <citation type="submission" date="2013-12" db="EMBL/GenBank/DDBJ databases">
        <title>Draft genome of the parsitic nematode Ancylostoma duodenale.</title>
        <authorList>
            <person name="Mitreva M."/>
        </authorList>
    </citation>
    <scope>NUCLEOTIDE SEQUENCE [LARGE SCALE GENOMIC DNA]</scope>
    <source>
        <strain evidence="1 2">Zhejiang</strain>
    </source>
</reference>
<keyword evidence="2" id="KW-1185">Reference proteome</keyword>
<dbReference type="EMBL" id="KN751057">
    <property type="protein sequence ID" value="KIH50025.1"/>
    <property type="molecule type" value="Genomic_DNA"/>
</dbReference>